<dbReference type="OrthoDB" id="39175at2759"/>
<dbReference type="PANTHER" id="PTHR31313:SF81">
    <property type="entry name" value="TY1 ENHANCER ACTIVATOR"/>
    <property type="match status" value="1"/>
</dbReference>
<accession>Q5K7S9</accession>
<feature type="region of interest" description="Disordered" evidence="7">
    <location>
        <begin position="1101"/>
        <end position="1136"/>
    </location>
</feature>
<evidence type="ECO:0000256" key="7">
    <source>
        <dbReference type="SAM" id="MobiDB-lite"/>
    </source>
</evidence>
<evidence type="ECO:0000313" key="8">
    <source>
        <dbReference type="EMBL" id="AAW46954.2"/>
    </source>
</evidence>
<sequence>MPEEPKKKRRQNVACDACKHRRVKCDLAPLLQSIHAQSADRPDSSIAGDTNSSTSANSPSPEDIPLADLVRQNPEVCCTNCKNKGLKCTTNQILNPSKPKKGGRRIDEARQKFGGDGGETSGGDAEPVGEPSHTPAGGTSGSAPMWPGFNPWIAEDFIIATPLQPSPLVQPVSDVNNSLPPEILELNCAASVPDMTSLLGLGPNSWTPFDPPILPTESLPTNTVGPNSITVPPFLPPSTAPTTPLINLSHPPETSLDEKQGSAPIWWSFSDHSREMMEHAEPSGRTPVTKSPVPPPNKSGNGQFLGNAPLNHKGASAPLLVDSYTRSIAESLSSGQSPEYQQLVSDFLSLPPHDNAQTKKRSRGVSPSSSSAPSEKVLVRRKDPWQLYTEEEDWRIVRWGKKEAVQEKLADRALGMELSRHLVKTFFQAVHFSYPAILPESFYLEWMRAGQRSDRMTPAQEVLCSAIEAWGARYSDSPVVLGLSPEKAETAPKVIQANGTFVPGTQARAHWGRARLAACKALLERTKRLIDTNGILRKPSITGVQALTLYIQLMLMTDDTVDAPTHYMEGHMIHNAITQQMQVLGLMWGSNQPIITDSDELPMSLIQLKMKQRRLFWAHLIGDAFWAAASGNEPRVPKADMDAAGNWLLSVTNLLPISSFNALSFCLSCYYRITLIGRDIATSLSIPSKIKGAVDVVEFCNHVQRIWRDIDAFDKDMNPQVTRVLSSCPNNDILAFSPLNYFSNLRLSSPFLLLLIHQLIREQLEFRKTLSSAYIAASQDHPDPYKTLNDESRDEARGVWTTAQSHVQILEDLSSQSIDIMLRSCRAQVGMFKALMPTGTIQTAMLLLRELIATAQFLAEVPTNEQGYPDDTPGGYDWTWEKKQEEMNCCIEALYQVGWAWADVADVLDKIMVTMERLTPTPAQLAAYKERVASRPPSQTPKMTEAARRREQEKKDDEAALKAVLSHWPPVSVPELIENAIATGELDLQNDQSVMRLTFFHSRLVEEMDSLAGSGESHHSSPSSFASPEVASESGSSAQGGFGQDSTQNLRSTNSSSTNPSTAKVLNDLFPHTWDREFLSDFNSSGRCPDNEQLYSVRTWFNNGKPEDGERNGQSPKPTGENSIRGVGHRGMEPKTSLTDLMTPLDRAENKAGLVVPDISIESQTENLSKESSTSKDADEAQDGLQEFFDEWGKDMGLEITSGWMDYRGR</sequence>
<gene>
    <name evidence="8" type="ordered locus">CNM01390</name>
</gene>
<feature type="compositionally biased region" description="Polar residues" evidence="7">
    <location>
        <begin position="1112"/>
        <end position="1122"/>
    </location>
</feature>
<feature type="region of interest" description="Disordered" evidence="7">
    <location>
        <begin position="349"/>
        <end position="377"/>
    </location>
</feature>
<feature type="region of interest" description="Disordered" evidence="7">
    <location>
        <begin position="36"/>
        <end position="65"/>
    </location>
</feature>
<dbReference type="InterPro" id="IPR051615">
    <property type="entry name" value="Transcr_Regulatory_Elem"/>
</dbReference>
<keyword evidence="6" id="KW-0539">Nucleus</keyword>
<keyword evidence="2" id="KW-0862">Zinc</keyword>
<dbReference type="KEGG" id="cne:CNM01390"/>
<dbReference type="GO" id="GO:0003677">
    <property type="term" value="F:DNA binding"/>
    <property type="evidence" value="ECO:0007669"/>
    <property type="project" value="UniProtKB-KW"/>
</dbReference>
<name>Q5K7S9_CRYD1</name>
<dbReference type="InterPro" id="IPR036864">
    <property type="entry name" value="Zn2-C6_fun-type_DNA-bd_sf"/>
</dbReference>
<dbReference type="eggNOG" id="ENOG502S86Z">
    <property type="taxonomic scope" value="Eukaryota"/>
</dbReference>
<dbReference type="RefSeq" id="XP_024514009.1">
    <property type="nucleotide sequence ID" value="XM_024658298.1"/>
</dbReference>
<dbReference type="STRING" id="214684.Q5K7S9"/>
<feature type="compositionally biased region" description="Basic and acidic residues" evidence="7">
    <location>
        <begin position="945"/>
        <end position="959"/>
    </location>
</feature>
<proteinExistence type="predicted"/>
<keyword evidence="4" id="KW-0238">DNA-binding</keyword>
<feature type="compositionally biased region" description="Basic and acidic residues" evidence="7">
    <location>
        <begin position="104"/>
        <end position="113"/>
    </location>
</feature>
<evidence type="ECO:0000256" key="6">
    <source>
        <dbReference type="ARBA" id="ARBA00023242"/>
    </source>
</evidence>
<keyword evidence="3" id="KW-0805">Transcription regulation</keyword>
<dbReference type="Proteomes" id="UP000002149">
    <property type="component" value="Chromosome 13"/>
</dbReference>
<keyword evidence="1" id="KW-0479">Metal-binding</keyword>
<evidence type="ECO:0008006" key="10">
    <source>
        <dbReference type="Google" id="ProtNLM"/>
    </source>
</evidence>
<dbReference type="HOGENOM" id="CLU_276078_0_0_1"/>
<feature type="region of interest" description="Disordered" evidence="7">
    <location>
        <begin position="1156"/>
        <end position="1184"/>
    </location>
</feature>
<organism evidence="8 9">
    <name type="scientific">Cryptococcus deneoformans (strain JEC21 / ATCC MYA-565)</name>
    <name type="common">Cryptococcus neoformans var. neoformans serotype D</name>
    <dbReference type="NCBI Taxonomy" id="214684"/>
    <lineage>
        <taxon>Eukaryota</taxon>
        <taxon>Fungi</taxon>
        <taxon>Dikarya</taxon>
        <taxon>Basidiomycota</taxon>
        <taxon>Agaricomycotina</taxon>
        <taxon>Tremellomycetes</taxon>
        <taxon>Tremellales</taxon>
        <taxon>Cryptococcaceae</taxon>
        <taxon>Cryptococcus</taxon>
        <taxon>Cryptococcus neoformans species complex</taxon>
    </lineage>
</organism>
<evidence type="ECO:0000256" key="1">
    <source>
        <dbReference type="ARBA" id="ARBA00022723"/>
    </source>
</evidence>
<feature type="compositionally biased region" description="Polar residues" evidence="7">
    <location>
        <begin position="1161"/>
        <end position="1172"/>
    </location>
</feature>
<dbReference type="PANTHER" id="PTHR31313">
    <property type="entry name" value="TY1 ENHANCER ACTIVATOR"/>
    <property type="match status" value="1"/>
</dbReference>
<dbReference type="GO" id="GO:0008270">
    <property type="term" value="F:zinc ion binding"/>
    <property type="evidence" value="ECO:0007669"/>
    <property type="project" value="InterPro"/>
</dbReference>
<protein>
    <recommendedName>
        <fullName evidence="10">Zn(2)-C6 fungal-type domain-containing protein</fullName>
    </recommendedName>
</protein>
<dbReference type="Gene3D" id="4.10.240.10">
    <property type="entry name" value="Zn(2)-C6 fungal-type DNA-binding domain"/>
    <property type="match status" value="1"/>
</dbReference>
<evidence type="ECO:0000313" key="9">
    <source>
        <dbReference type="Proteomes" id="UP000002149"/>
    </source>
</evidence>
<feature type="compositionally biased region" description="Low complexity" evidence="7">
    <location>
        <begin position="50"/>
        <end position="61"/>
    </location>
</feature>
<dbReference type="CDD" id="cd12148">
    <property type="entry name" value="fungal_TF_MHR"/>
    <property type="match status" value="1"/>
</dbReference>
<feature type="region of interest" description="Disordered" evidence="7">
    <location>
        <begin position="89"/>
        <end position="145"/>
    </location>
</feature>
<reference evidence="8 9" key="1">
    <citation type="journal article" date="2005" name="Science">
        <title>The genome of the basidiomycetous yeast and human pathogen Cryptococcus neoformans.</title>
        <authorList>
            <person name="Loftus B.J."/>
            <person name="Fung E."/>
            <person name="Roncaglia P."/>
            <person name="Rowley D."/>
            <person name="Amedeo P."/>
            <person name="Bruno D."/>
            <person name="Vamathevan J."/>
            <person name="Miranda M."/>
            <person name="Anderson I.J."/>
            <person name="Fraser J.A."/>
            <person name="Allen J.E."/>
            <person name="Bosdet I.E."/>
            <person name="Brent M.R."/>
            <person name="Chiu R."/>
            <person name="Doering T.L."/>
            <person name="Donlin M.J."/>
            <person name="D'Souza C.A."/>
            <person name="Fox D.S."/>
            <person name="Grinberg V."/>
            <person name="Fu J."/>
            <person name="Fukushima M."/>
            <person name="Haas B.J."/>
            <person name="Huang J.C."/>
            <person name="Janbon G."/>
            <person name="Jones S.J."/>
            <person name="Koo H.L."/>
            <person name="Krzywinski M.I."/>
            <person name="Kwon-Chung J.K."/>
            <person name="Lengeler K.B."/>
            <person name="Maiti R."/>
            <person name="Marra M.A."/>
            <person name="Marra R.E."/>
            <person name="Mathewson C.A."/>
            <person name="Mitchell T.G."/>
            <person name="Pertea M."/>
            <person name="Riggs F.R."/>
            <person name="Salzberg S.L."/>
            <person name="Schein J.E."/>
            <person name="Shvartsbeyn A."/>
            <person name="Shin H."/>
            <person name="Shumway M."/>
            <person name="Specht C.A."/>
            <person name="Suh B.B."/>
            <person name="Tenney A."/>
            <person name="Utterback T.R."/>
            <person name="Wickes B.L."/>
            <person name="Wortman J.R."/>
            <person name="Wye N.H."/>
            <person name="Kronstad J.W."/>
            <person name="Lodge J.K."/>
            <person name="Heitman J."/>
            <person name="Davis R.W."/>
            <person name="Fraser C.M."/>
            <person name="Hyman R.W."/>
        </authorList>
    </citation>
    <scope>NUCLEOTIDE SEQUENCE [LARGE SCALE GENOMIC DNA]</scope>
    <source>
        <strain evidence="9">JEC21 / ATCC MYA-565</strain>
    </source>
</reference>
<dbReference type="SUPFAM" id="SSF57701">
    <property type="entry name" value="Zn2/Cys6 DNA-binding domain"/>
    <property type="match status" value="1"/>
</dbReference>
<dbReference type="GO" id="GO:0000981">
    <property type="term" value="F:DNA-binding transcription factor activity, RNA polymerase II-specific"/>
    <property type="evidence" value="ECO:0007669"/>
    <property type="project" value="InterPro"/>
</dbReference>
<feature type="region of interest" description="Disordered" evidence="7">
    <location>
        <begin position="932"/>
        <end position="959"/>
    </location>
</feature>
<feature type="region of interest" description="Disordered" evidence="7">
    <location>
        <begin position="1010"/>
        <end position="1064"/>
    </location>
</feature>
<feature type="compositionally biased region" description="Low complexity" evidence="7">
    <location>
        <begin position="1012"/>
        <end position="1034"/>
    </location>
</feature>
<keyword evidence="9" id="KW-1185">Reference proteome</keyword>
<dbReference type="GeneID" id="3255133"/>
<dbReference type="PaxDb" id="214684-Q5K7S9"/>
<keyword evidence="5" id="KW-0804">Transcription</keyword>
<evidence type="ECO:0000256" key="3">
    <source>
        <dbReference type="ARBA" id="ARBA00023015"/>
    </source>
</evidence>
<dbReference type="InParanoid" id="Q5K7S9"/>
<evidence type="ECO:0000256" key="4">
    <source>
        <dbReference type="ARBA" id="ARBA00023125"/>
    </source>
</evidence>
<dbReference type="EMBL" id="AE017353">
    <property type="protein sequence ID" value="AAW46954.2"/>
    <property type="molecule type" value="Genomic_DNA"/>
</dbReference>
<feature type="region of interest" description="Disordered" evidence="7">
    <location>
        <begin position="276"/>
        <end position="311"/>
    </location>
</feature>
<evidence type="ECO:0000256" key="2">
    <source>
        <dbReference type="ARBA" id="ARBA00022833"/>
    </source>
</evidence>
<dbReference type="AlphaFoldDB" id="Q5K7S9"/>
<evidence type="ECO:0000256" key="5">
    <source>
        <dbReference type="ARBA" id="ARBA00023163"/>
    </source>
</evidence>
<dbReference type="VEuPathDB" id="FungiDB:CNM01390"/>
<feature type="compositionally biased region" description="Low complexity" evidence="7">
    <location>
        <begin position="1046"/>
        <end position="1062"/>
    </location>
</feature>